<dbReference type="OrthoDB" id="17608at2"/>
<organism evidence="2 3">
    <name type="scientific">Candidatus Chlamydia sanziniae</name>
    <dbReference type="NCBI Taxonomy" id="1806891"/>
    <lineage>
        <taxon>Bacteria</taxon>
        <taxon>Pseudomonadati</taxon>
        <taxon>Chlamydiota</taxon>
        <taxon>Chlamydiia</taxon>
        <taxon>Chlamydiales</taxon>
        <taxon>Chlamydiaceae</taxon>
        <taxon>Chlamydia/Chlamydophila group</taxon>
        <taxon>Chlamydia</taxon>
    </lineage>
</organism>
<dbReference type="EMBL" id="CP014639">
    <property type="protein sequence ID" value="ANH78388.1"/>
    <property type="molecule type" value="Genomic_DNA"/>
</dbReference>
<dbReference type="InterPro" id="IPR003489">
    <property type="entry name" value="RHF/RaiA"/>
</dbReference>
<dbReference type="RefSeq" id="WP_066481516.1">
    <property type="nucleotide sequence ID" value="NZ_CP014639.1"/>
</dbReference>
<dbReference type="Proteomes" id="UP000078162">
    <property type="component" value="Chromosome"/>
</dbReference>
<dbReference type="Pfam" id="PF16321">
    <property type="entry name" value="Ribosom_S30AE_C"/>
    <property type="match status" value="1"/>
</dbReference>
<dbReference type="InterPro" id="IPR032528">
    <property type="entry name" value="Ribosom_S30AE_C"/>
</dbReference>
<dbReference type="PATRIC" id="fig|1806891.3.peg.208"/>
<gene>
    <name evidence="2" type="ORF">Cs308_0217</name>
</gene>
<keyword evidence="3" id="KW-1185">Reference proteome</keyword>
<accession>A0A1A9HTR5</accession>
<dbReference type="Gene3D" id="3.30.505.50">
    <property type="entry name" value="Sigma 54 modulation/S30EA ribosomal protein, C-terminal domain"/>
    <property type="match status" value="1"/>
</dbReference>
<dbReference type="Gene3D" id="3.30.160.100">
    <property type="entry name" value="Ribosome hibernation promotion factor-like"/>
    <property type="match status" value="1"/>
</dbReference>
<evidence type="ECO:0000313" key="3">
    <source>
        <dbReference type="Proteomes" id="UP000078162"/>
    </source>
</evidence>
<sequence length="223" mass="26008">MKPCRKKSVSPKDSCTPVEITGKSFHVSLPLKHLIIEKSRHLPPMETIRVIITSHKDKQGTEVHIIASQGKEVLQTKVYNDNPYTAVIQGFKKIRTRANKYQNKHLNKIKHSIRLKEKEERLPLQEDNHELFTEWPLFPAMDAWDALKHFGYVPKSEKKKISKKKISINTLSSDEAIRQLESSKDNLLIFLNEKEHKIQCLHKQHDGNYVLIEPSLYRGFHIF</sequence>
<dbReference type="STRING" id="1806891.Cs308_0217"/>
<dbReference type="KEGG" id="csaz:Cs308_0217"/>
<protein>
    <submittedName>
        <fullName evidence="2">Ribosomal subunit interface protein</fullName>
    </submittedName>
</protein>
<feature type="domain" description="Sigma 54 modulation/S30EA ribosomal protein C-terminal" evidence="1">
    <location>
        <begin position="161"/>
        <end position="209"/>
    </location>
</feature>
<dbReference type="SUPFAM" id="SSF69754">
    <property type="entry name" value="Ribosome binding protein Y (YfiA homologue)"/>
    <property type="match status" value="1"/>
</dbReference>
<name>A0A1A9HTR5_9CHLA</name>
<evidence type="ECO:0000313" key="2">
    <source>
        <dbReference type="EMBL" id="ANH78388.1"/>
    </source>
</evidence>
<proteinExistence type="predicted"/>
<dbReference type="InterPro" id="IPR038416">
    <property type="entry name" value="Ribosom_S30AE_C_sf"/>
</dbReference>
<dbReference type="Pfam" id="PF02482">
    <property type="entry name" value="Ribosomal_S30AE"/>
    <property type="match status" value="1"/>
</dbReference>
<reference evidence="2 3" key="1">
    <citation type="submission" date="2016-03" db="EMBL/GenBank/DDBJ databases">
        <title>Culture-independent genomics supports pathogen discovery for uncultivable bacteria within the genus Chlamydia.</title>
        <authorList>
            <person name="Taylor-Brown A."/>
            <person name="Bachmann N.L."/>
            <person name="Borel N."/>
            <person name="Polkinghorne A."/>
        </authorList>
    </citation>
    <scope>NUCLEOTIDE SEQUENCE [LARGE SCALE GENOMIC DNA]</scope>
    <source>
        <strain evidence="2 3">2742-308</strain>
    </source>
</reference>
<dbReference type="InterPro" id="IPR036567">
    <property type="entry name" value="RHF-like"/>
</dbReference>
<evidence type="ECO:0000259" key="1">
    <source>
        <dbReference type="Pfam" id="PF16321"/>
    </source>
</evidence>
<dbReference type="AlphaFoldDB" id="A0A1A9HTR5"/>